<dbReference type="RefSeq" id="WP_269966536.1">
    <property type="nucleotide sequence ID" value="NZ_JAKMUZ010000024.1"/>
</dbReference>
<proteinExistence type="predicted"/>
<gene>
    <name evidence="1" type="ORF">L8V22_10825</name>
</gene>
<comment type="caution">
    <text evidence="1">The sequence shown here is derived from an EMBL/GenBank/DDBJ whole genome shotgun (WGS) entry which is preliminary data.</text>
</comment>
<dbReference type="EMBL" id="JAKMUZ010000024">
    <property type="protein sequence ID" value="MCZ9297036.1"/>
    <property type="molecule type" value="Genomic_DNA"/>
</dbReference>
<name>A0A9X3RN91_9CORY</name>
<protein>
    <submittedName>
        <fullName evidence="1">Uncharacterized protein</fullName>
    </submittedName>
</protein>
<accession>A0A9X3RN91</accession>
<sequence length="143" mass="15555">MLPDFGVTPDPPALVHKHVLRLIPEADHDMVHLHFLPDGYNCHQDGLAIVVSSDVQEVDDSAHSRDLVKVSVYGPDHMMVRRYGRSLYTALTQGITGVGLGVSRSDSKFFGSGPSYQPTGFVSTMSLSVGIGKLFFQSPARTN</sequence>
<reference evidence="1" key="1">
    <citation type="submission" date="2022-02" db="EMBL/GenBank/DDBJ databases">
        <title>Corynebacterium sp. from urogenital microbiome.</title>
        <authorList>
            <person name="Cappelli E.A."/>
            <person name="Ribeiro T.G."/>
            <person name="Peixe L."/>
        </authorList>
    </citation>
    <scope>NUCLEOTIDE SEQUENCE</scope>
    <source>
        <strain evidence="1">C21Ua_68</strain>
    </source>
</reference>
<dbReference type="AlphaFoldDB" id="A0A9X3RN91"/>
<evidence type="ECO:0000313" key="1">
    <source>
        <dbReference type="EMBL" id="MCZ9297036.1"/>
    </source>
</evidence>
<evidence type="ECO:0000313" key="2">
    <source>
        <dbReference type="Proteomes" id="UP001146439"/>
    </source>
</evidence>
<organism evidence="1 2">
    <name type="scientific">Corynebacterium yonathiae</name>
    <dbReference type="NCBI Taxonomy" id="2913504"/>
    <lineage>
        <taxon>Bacteria</taxon>
        <taxon>Bacillati</taxon>
        <taxon>Actinomycetota</taxon>
        <taxon>Actinomycetes</taxon>
        <taxon>Mycobacteriales</taxon>
        <taxon>Corynebacteriaceae</taxon>
        <taxon>Corynebacterium</taxon>
    </lineage>
</organism>
<dbReference type="Proteomes" id="UP001146439">
    <property type="component" value="Unassembled WGS sequence"/>
</dbReference>